<dbReference type="PANTHER" id="PTHR43751:SF3">
    <property type="entry name" value="SULFATASE N-TERMINAL DOMAIN-CONTAINING PROTEIN"/>
    <property type="match status" value="1"/>
</dbReference>
<organism evidence="4 5">
    <name type="scientific">Mesorhizobium loti R88b</name>
    <dbReference type="NCBI Taxonomy" id="935548"/>
    <lineage>
        <taxon>Bacteria</taxon>
        <taxon>Pseudomonadati</taxon>
        <taxon>Pseudomonadota</taxon>
        <taxon>Alphaproteobacteria</taxon>
        <taxon>Hyphomicrobiales</taxon>
        <taxon>Phyllobacteriaceae</taxon>
        <taxon>Mesorhizobium</taxon>
    </lineage>
</organism>
<dbReference type="RefSeq" id="WP_027034509.1">
    <property type="nucleotide sequence ID" value="NZ_CP033367.1"/>
</dbReference>
<dbReference type="AlphaFoldDB" id="A0A6M7WSP7"/>
<name>A0A6M7WSP7_RHILI</name>
<dbReference type="InterPro" id="IPR031768">
    <property type="entry name" value="CBM60_xylan-bd"/>
</dbReference>
<dbReference type="PANTHER" id="PTHR43751">
    <property type="entry name" value="SULFATASE"/>
    <property type="match status" value="1"/>
</dbReference>
<evidence type="ECO:0000259" key="3">
    <source>
        <dbReference type="Pfam" id="PF16841"/>
    </source>
</evidence>
<dbReference type="InterPro" id="IPR017850">
    <property type="entry name" value="Alkaline_phosphatase_core_sf"/>
</dbReference>
<feature type="transmembrane region" description="Helical" evidence="1">
    <location>
        <begin position="180"/>
        <end position="201"/>
    </location>
</feature>
<feature type="transmembrane region" description="Helical" evidence="1">
    <location>
        <begin position="20"/>
        <end position="40"/>
    </location>
</feature>
<dbReference type="Gene3D" id="3.40.720.10">
    <property type="entry name" value="Alkaline Phosphatase, subunit A"/>
    <property type="match status" value="1"/>
</dbReference>
<feature type="transmembrane region" description="Helical" evidence="1">
    <location>
        <begin position="150"/>
        <end position="168"/>
    </location>
</feature>
<sequence length="799" mass="87910">MELKTRPSSLRDTRFFRAGMLVICTALFSWLLLGIYRSFIINPQTTLQGLSASIPSGIAASYYDLVFVVSLTAAALVLLFLARASRLGTVVVVAIFYIAILVSLCWGFANINLVKMLSEPFTFQWLVYGDFLQNADAKNAIGDALNPRDFAVSSISIVMVLVLGYAAARLCSRLGPTGRTIVLGVVVLCVAAALFGTGRYLQAAALPAAKVENPIVHFVESALLKPTPVVFTMKVDANDPDVASVGERPAETSRFKAPSPNPIKNVLVFMMESVPSRYIETFGGKYPVTPNIKSYASDSLRFDNIYAHTPSTNYSIFSLFSSLYNDISYYGMTASHPDLPLNSISNTLTASGFRTGFFWSADSRFQRVDEFLLNKGLDIIQDYRGQKCTIPTFKLSSEEWKNFDYNSDLCTAQSVINWVNQDAENPFFAVMFTAMTHYPYFTDSEQVHYSDDEKFNAYLNALKIGDQALGQILDSLKQSGKLDSTLVVILGDHGEAFGEHGNYVHASALYEENIHIPLIMINKQLFHDDVAHSVGGIVDMAPTILDILGLPLPKPWQGRSLFSEQRPNKTFFFIPWSGFQFGYRENDRKVIFSASTGKVEEYDLKADPTEKVNLVKDDTGDHSELLRPIAGWVQSQKRRVADMIAQTEKNAARCRIDSLEVDAAGTSFEGPPRLDVLVDGKTVGEVEIQGVESKAITSDAIVAELKAASAHATPFRFDLGAVPNPQKIELRYANDLWAGAGKAGDRNLFVGSVKVNGHAVPKNRLHVDNRAVGYIDDSGTSMFNNGSLWVSGPFIEGCL</sequence>
<feature type="domain" description="Sulfatase N-terminal" evidence="2">
    <location>
        <begin position="264"/>
        <end position="549"/>
    </location>
</feature>
<dbReference type="Gene3D" id="2.60.60.40">
    <property type="match status" value="1"/>
</dbReference>
<feature type="transmembrane region" description="Helical" evidence="1">
    <location>
        <begin position="60"/>
        <end position="82"/>
    </location>
</feature>
<keyword evidence="1" id="KW-1133">Transmembrane helix</keyword>
<dbReference type="EMBL" id="CP033367">
    <property type="protein sequence ID" value="QKD04586.1"/>
    <property type="molecule type" value="Genomic_DNA"/>
</dbReference>
<dbReference type="Pfam" id="PF16841">
    <property type="entry name" value="CBM60"/>
    <property type="match status" value="1"/>
</dbReference>
<dbReference type="InterPro" id="IPR000917">
    <property type="entry name" value="Sulfatase_N"/>
</dbReference>
<feature type="transmembrane region" description="Helical" evidence="1">
    <location>
        <begin position="89"/>
        <end position="109"/>
    </location>
</feature>
<accession>A0A6M7WSP7</accession>
<evidence type="ECO:0000259" key="2">
    <source>
        <dbReference type="Pfam" id="PF00884"/>
    </source>
</evidence>
<evidence type="ECO:0000313" key="4">
    <source>
        <dbReference type="EMBL" id="QKD04586.1"/>
    </source>
</evidence>
<proteinExistence type="predicted"/>
<dbReference type="InterPro" id="IPR052701">
    <property type="entry name" value="GAG_Ulvan_Degrading_Sulfatases"/>
</dbReference>
<protein>
    <submittedName>
        <fullName evidence="4">DUF229 domain-containing protein</fullName>
    </submittedName>
</protein>
<dbReference type="CDD" id="cd16148">
    <property type="entry name" value="sulfatase_like"/>
    <property type="match status" value="1"/>
</dbReference>
<evidence type="ECO:0000256" key="1">
    <source>
        <dbReference type="SAM" id="Phobius"/>
    </source>
</evidence>
<dbReference type="Proteomes" id="UP000503017">
    <property type="component" value="Chromosome"/>
</dbReference>
<dbReference type="Pfam" id="PF00884">
    <property type="entry name" value="Sulfatase"/>
    <property type="match status" value="1"/>
</dbReference>
<keyword evidence="1" id="KW-0812">Transmembrane</keyword>
<keyword evidence="1" id="KW-0472">Membrane</keyword>
<reference evidence="4 5" key="1">
    <citation type="submission" date="2018-10" db="EMBL/GenBank/DDBJ databases">
        <authorList>
            <person name="Perry B.J."/>
            <person name="Sullivan J.T."/>
            <person name="Murphy R.J.T."/>
            <person name="Ramsay J.P."/>
            <person name="Ronson C.W."/>
        </authorList>
    </citation>
    <scope>NUCLEOTIDE SEQUENCE [LARGE SCALE GENOMIC DNA]</scope>
    <source>
        <strain evidence="4 5">R88b</strain>
    </source>
</reference>
<feature type="domain" description="Carbohydrate binding module xylan-binding" evidence="3">
    <location>
        <begin position="659"/>
        <end position="764"/>
    </location>
</feature>
<gene>
    <name evidence="4" type="ORF">EB235_26435</name>
</gene>
<evidence type="ECO:0000313" key="5">
    <source>
        <dbReference type="Proteomes" id="UP000503017"/>
    </source>
</evidence>
<dbReference type="SUPFAM" id="SSF53649">
    <property type="entry name" value="Alkaline phosphatase-like"/>
    <property type="match status" value="1"/>
</dbReference>